<dbReference type="EMBL" id="CAJNOK010041045">
    <property type="protein sequence ID" value="CAF1555244.1"/>
    <property type="molecule type" value="Genomic_DNA"/>
</dbReference>
<dbReference type="Proteomes" id="UP000682733">
    <property type="component" value="Unassembled WGS sequence"/>
</dbReference>
<name>A0A8S2FT62_9BILA</name>
<accession>A0A8S2FT62</accession>
<evidence type="ECO:0000313" key="1">
    <source>
        <dbReference type="EMBL" id="CAF1555244.1"/>
    </source>
</evidence>
<evidence type="ECO:0000313" key="2">
    <source>
        <dbReference type="EMBL" id="CAF4345978.1"/>
    </source>
</evidence>
<comment type="caution">
    <text evidence="1">The sequence shown here is derived from an EMBL/GenBank/DDBJ whole genome shotgun (WGS) entry which is preliminary data.</text>
</comment>
<organism evidence="1 3">
    <name type="scientific">Didymodactylos carnosus</name>
    <dbReference type="NCBI Taxonomy" id="1234261"/>
    <lineage>
        <taxon>Eukaryota</taxon>
        <taxon>Metazoa</taxon>
        <taxon>Spiralia</taxon>
        <taxon>Gnathifera</taxon>
        <taxon>Rotifera</taxon>
        <taxon>Eurotatoria</taxon>
        <taxon>Bdelloidea</taxon>
        <taxon>Philodinida</taxon>
        <taxon>Philodinidae</taxon>
        <taxon>Didymodactylos</taxon>
    </lineage>
</organism>
<evidence type="ECO:0000313" key="3">
    <source>
        <dbReference type="Proteomes" id="UP000677228"/>
    </source>
</evidence>
<reference evidence="1" key="1">
    <citation type="submission" date="2021-02" db="EMBL/GenBank/DDBJ databases">
        <authorList>
            <person name="Nowell W R."/>
        </authorList>
    </citation>
    <scope>NUCLEOTIDE SEQUENCE</scope>
</reference>
<protein>
    <submittedName>
        <fullName evidence="1">Uncharacterized protein</fullName>
    </submittedName>
</protein>
<dbReference type="EMBL" id="CAJOBA010063568">
    <property type="protein sequence ID" value="CAF4345978.1"/>
    <property type="molecule type" value="Genomic_DNA"/>
</dbReference>
<proteinExistence type="predicted"/>
<dbReference type="Proteomes" id="UP000677228">
    <property type="component" value="Unassembled WGS sequence"/>
</dbReference>
<gene>
    <name evidence="1" type="ORF">OVA965_LOCUS39512</name>
    <name evidence="2" type="ORF">TMI583_LOCUS40822</name>
</gene>
<sequence>MEIVTVSKTIEPGKKNIITFEPKCGIVQDDTKIEEINNNPSQSLRGGGDLLYMRFDFIRRLNAVLKQVTRAFESVPIIKRLCTL</sequence>
<dbReference type="AlphaFoldDB" id="A0A8S2FT62"/>